<dbReference type="EMBL" id="RAHC01000015">
    <property type="protein sequence ID" value="RUP75679.1"/>
    <property type="molecule type" value="Genomic_DNA"/>
</dbReference>
<dbReference type="InterPro" id="IPR000845">
    <property type="entry name" value="Nucleoside_phosphorylase_d"/>
</dbReference>
<comment type="catalytic activity">
    <reaction evidence="8">
        <text>a purine 2'-deoxy-D-ribonucleoside + phosphate = a purine nucleobase + 2-deoxy-alpha-D-ribose 1-phosphate</text>
        <dbReference type="Rhea" id="RHEA:36431"/>
        <dbReference type="ChEBI" id="CHEBI:26386"/>
        <dbReference type="ChEBI" id="CHEBI:43474"/>
        <dbReference type="ChEBI" id="CHEBI:57259"/>
        <dbReference type="ChEBI" id="CHEBI:142361"/>
        <dbReference type="EC" id="2.4.2.1"/>
    </reaction>
</comment>
<dbReference type="EC" id="2.4.2.1" evidence="4"/>
<evidence type="ECO:0000256" key="4">
    <source>
        <dbReference type="ARBA" id="ARBA00011886"/>
    </source>
</evidence>
<organism evidence="10 11">
    <name type="scientific">Spiroplasma poulsonii</name>
    <dbReference type="NCBI Taxonomy" id="2138"/>
    <lineage>
        <taxon>Bacteria</taxon>
        <taxon>Bacillati</taxon>
        <taxon>Mycoplasmatota</taxon>
        <taxon>Mollicutes</taxon>
        <taxon>Entomoplasmatales</taxon>
        <taxon>Spiroplasmataceae</taxon>
        <taxon>Spiroplasma</taxon>
    </lineage>
</organism>
<dbReference type="Proteomes" id="UP000274545">
    <property type="component" value="Unassembled WGS sequence"/>
</dbReference>
<keyword evidence="5 10" id="KW-0328">Glycosyltransferase</keyword>
<accession>A0A3S0TWR4</accession>
<sequence length="279" mass="31165">MRLDNKLYDENLTTDVNFLKQKVVDWKDYQFLMVLGSGYNDLAASFKINHSIKYVDIPFWPGCTAPHHFGNLVFAEHNGKKVVFMQGQHHYCEGYSMSEIAFLIYTLVLLNVKTMIASNAAASLNAQAIKIGEICAITDHINAFGDNPIIGLNNPRLGIRWPIPQNLYDNKLRQLLLTVAEKNNIKLKTGVYVGYPGGIFETDSEARMYKLYAQMIGMSIVAEAIAAFHSGMKVAGLATATVCSIGDNPDFVDDDYIMKQTQKMAGDLKILLMELLEII</sequence>
<evidence type="ECO:0000256" key="5">
    <source>
        <dbReference type="ARBA" id="ARBA00022676"/>
    </source>
</evidence>
<dbReference type="RefSeq" id="WP_127093373.1">
    <property type="nucleotide sequence ID" value="NZ_RAHC01000015.1"/>
</dbReference>
<dbReference type="GO" id="GO:0004731">
    <property type="term" value="F:purine-nucleoside phosphorylase activity"/>
    <property type="evidence" value="ECO:0007669"/>
    <property type="project" value="UniProtKB-EC"/>
</dbReference>
<evidence type="ECO:0000256" key="2">
    <source>
        <dbReference type="ARBA" id="ARBA00005058"/>
    </source>
</evidence>
<dbReference type="SUPFAM" id="SSF53167">
    <property type="entry name" value="Purine and uridine phosphorylases"/>
    <property type="match status" value="1"/>
</dbReference>
<dbReference type="UniPathway" id="UPA00606"/>
<comment type="similarity">
    <text evidence="3">Belongs to the PNP/MTAP phosphorylase family.</text>
</comment>
<dbReference type="PANTHER" id="PTHR11904">
    <property type="entry name" value="METHYLTHIOADENOSINE/PURINE NUCLEOSIDE PHOSPHORYLASE"/>
    <property type="match status" value="1"/>
</dbReference>
<protein>
    <recommendedName>
        <fullName evidence="4">purine-nucleoside phosphorylase</fullName>
        <ecNumber evidence="4">2.4.2.1</ecNumber>
    </recommendedName>
    <alternativeName>
        <fullName evidence="7">Inosine-guanosine phosphorylase</fullName>
    </alternativeName>
</protein>
<proteinExistence type="inferred from homology"/>
<evidence type="ECO:0000256" key="6">
    <source>
        <dbReference type="ARBA" id="ARBA00022679"/>
    </source>
</evidence>
<feature type="domain" description="Nucleoside phosphorylase" evidence="9">
    <location>
        <begin position="45"/>
        <end position="276"/>
    </location>
</feature>
<evidence type="ECO:0000313" key="11">
    <source>
        <dbReference type="Proteomes" id="UP000274545"/>
    </source>
</evidence>
<dbReference type="GO" id="GO:0009116">
    <property type="term" value="P:nucleoside metabolic process"/>
    <property type="evidence" value="ECO:0007669"/>
    <property type="project" value="InterPro"/>
</dbReference>
<evidence type="ECO:0000313" key="10">
    <source>
        <dbReference type="EMBL" id="RUP75679.1"/>
    </source>
</evidence>
<evidence type="ECO:0000256" key="8">
    <source>
        <dbReference type="ARBA" id="ARBA00048556"/>
    </source>
</evidence>
<dbReference type="GO" id="GO:0005737">
    <property type="term" value="C:cytoplasm"/>
    <property type="evidence" value="ECO:0007669"/>
    <property type="project" value="TreeGrafter"/>
</dbReference>
<keyword evidence="6 10" id="KW-0808">Transferase</keyword>
<dbReference type="Gene3D" id="3.40.50.1580">
    <property type="entry name" value="Nucleoside phosphorylase domain"/>
    <property type="match status" value="1"/>
</dbReference>
<gene>
    <name evidence="10" type="ORF">D6D54_07945</name>
</gene>
<name>A0A3S0TWR4_9MOLU</name>
<dbReference type="PANTHER" id="PTHR11904:SF9">
    <property type="entry name" value="PURINE NUCLEOSIDE PHOSPHORYLASE-RELATED"/>
    <property type="match status" value="1"/>
</dbReference>
<comment type="caution">
    <text evidence="10">The sequence shown here is derived from an EMBL/GenBank/DDBJ whole genome shotgun (WGS) entry which is preliminary data.</text>
</comment>
<dbReference type="Pfam" id="PF01048">
    <property type="entry name" value="PNP_UDP_1"/>
    <property type="match status" value="1"/>
</dbReference>
<evidence type="ECO:0000259" key="9">
    <source>
        <dbReference type="Pfam" id="PF01048"/>
    </source>
</evidence>
<dbReference type="InterPro" id="IPR035994">
    <property type="entry name" value="Nucleoside_phosphorylase_sf"/>
</dbReference>
<comment type="pathway">
    <text evidence="2">Purine metabolism; purine nucleoside salvage.</text>
</comment>
<evidence type="ECO:0000256" key="3">
    <source>
        <dbReference type="ARBA" id="ARBA00006751"/>
    </source>
</evidence>
<reference evidence="10 11" key="1">
    <citation type="journal article" date="2019" name="Genome Biol. Evol.">
        <title>Toxin and genome evolution in a Drosophila defensive symbiosis.</title>
        <authorList>
            <person name="Ballinger M.J."/>
            <person name="Gawryluk R.M."/>
            <person name="Perlman S.J."/>
        </authorList>
    </citation>
    <scope>NUCLEOTIDE SEQUENCE [LARGE SCALE GENOMIC DNA]</scope>
    <source>
        <strain evidence="11">sNeo</strain>
    </source>
</reference>
<comment type="function">
    <text evidence="1">The purine nucleoside phosphorylases catalyze the phosphorolytic breakdown of the N-glycosidic bond in the beta-(deoxy)ribonucleoside molecules, with the formation of the corresponding free purine bases and pentose-1-phosphate. Cleaves guanosine, inosine, 2'-deoxyguanosine and 2'-deoxyinosine.</text>
</comment>
<evidence type="ECO:0000256" key="1">
    <source>
        <dbReference type="ARBA" id="ARBA00002678"/>
    </source>
</evidence>
<dbReference type="CDD" id="cd09009">
    <property type="entry name" value="PNP-EcPNPII_like"/>
    <property type="match status" value="1"/>
</dbReference>
<evidence type="ECO:0000256" key="7">
    <source>
        <dbReference type="ARBA" id="ARBA00031036"/>
    </source>
</evidence>
<dbReference type="AlphaFoldDB" id="A0A3S0TWR4"/>
<dbReference type="InterPro" id="IPR011268">
    <property type="entry name" value="Purine_phosphorylase"/>
</dbReference>
<dbReference type="NCBIfam" id="NF006054">
    <property type="entry name" value="PRK08202.1"/>
    <property type="match status" value="1"/>
</dbReference>